<dbReference type="InterPro" id="IPR003607">
    <property type="entry name" value="HD/PDEase_dom"/>
</dbReference>
<dbReference type="EMBL" id="CP042652">
    <property type="protein sequence ID" value="QKE27832.1"/>
    <property type="molecule type" value="Genomic_DNA"/>
</dbReference>
<dbReference type="Gene3D" id="3.30.460.10">
    <property type="entry name" value="Beta Polymerase, domain 2"/>
    <property type="match status" value="1"/>
</dbReference>
<dbReference type="EC" id="2.7.7.72" evidence="14"/>
<keyword evidence="8" id="KW-0067">ATP-binding</keyword>
<name>A0A6M8ED13_9BACT</name>
<keyword evidence="5" id="KW-0479">Metal-binding</keyword>
<evidence type="ECO:0000256" key="8">
    <source>
        <dbReference type="ARBA" id="ARBA00022840"/>
    </source>
</evidence>
<evidence type="ECO:0000313" key="15">
    <source>
        <dbReference type="Proteomes" id="UP000503483"/>
    </source>
</evidence>
<keyword evidence="3" id="KW-0819">tRNA processing</keyword>
<dbReference type="PANTHER" id="PTHR47545">
    <property type="entry name" value="MULTIFUNCTIONAL CCA PROTEIN"/>
    <property type="match status" value="1"/>
</dbReference>
<organism evidence="14 15">
    <name type="scientific">Arcobacter acticola</name>
    <dbReference type="NCBI Taxonomy" id="1849015"/>
    <lineage>
        <taxon>Bacteria</taxon>
        <taxon>Pseudomonadati</taxon>
        <taxon>Campylobacterota</taxon>
        <taxon>Epsilonproteobacteria</taxon>
        <taxon>Campylobacterales</taxon>
        <taxon>Arcobacteraceae</taxon>
        <taxon>Arcobacter</taxon>
    </lineage>
</organism>
<dbReference type="GO" id="GO:0003723">
    <property type="term" value="F:RNA binding"/>
    <property type="evidence" value="ECO:0007669"/>
    <property type="project" value="UniProtKB-KW"/>
</dbReference>
<dbReference type="CDD" id="cd05398">
    <property type="entry name" value="NT_ClassII-CCAase"/>
    <property type="match status" value="1"/>
</dbReference>
<dbReference type="GO" id="GO:0008033">
    <property type="term" value="P:tRNA processing"/>
    <property type="evidence" value="ECO:0007669"/>
    <property type="project" value="UniProtKB-KW"/>
</dbReference>
<dbReference type="InterPro" id="IPR050124">
    <property type="entry name" value="tRNA_CCA-adding_enzyme"/>
</dbReference>
<evidence type="ECO:0000256" key="4">
    <source>
        <dbReference type="ARBA" id="ARBA00022695"/>
    </source>
</evidence>
<dbReference type="InterPro" id="IPR032828">
    <property type="entry name" value="PolyA_RNA-bd"/>
</dbReference>
<comment type="similarity">
    <text evidence="11">Belongs to the tRNA nucleotidyltransferase/poly(A) polymerase family.</text>
</comment>
<dbReference type="GO" id="GO:0046872">
    <property type="term" value="F:metal ion binding"/>
    <property type="evidence" value="ECO:0007669"/>
    <property type="project" value="UniProtKB-KW"/>
</dbReference>
<keyword evidence="7" id="KW-0692">RNA repair</keyword>
<reference evidence="14 15" key="1">
    <citation type="submission" date="2019-08" db="EMBL/GenBank/DDBJ databases">
        <title>Complete genome sequence of Arcobacter acticola.</title>
        <authorList>
            <person name="Miller W."/>
        </authorList>
    </citation>
    <scope>NUCLEOTIDE SEQUENCE [LARGE SCALE GENOMIC DNA]</scope>
    <source>
        <strain evidence="14 15">KCTC 52212</strain>
    </source>
</reference>
<dbReference type="AlphaFoldDB" id="A0A6M8ED13"/>
<dbReference type="CDD" id="cd00077">
    <property type="entry name" value="HDc"/>
    <property type="match status" value="1"/>
</dbReference>
<accession>A0A6M8ED13</accession>
<evidence type="ECO:0000256" key="1">
    <source>
        <dbReference type="ARBA" id="ARBA00001946"/>
    </source>
</evidence>
<evidence type="ECO:0000313" key="14">
    <source>
        <dbReference type="EMBL" id="QKE27832.1"/>
    </source>
</evidence>
<sequence>MRKVFLFHSHNKMYTTTIKFNIPKILEYILNDLQELGARPILVGGCVRDYFLNIPVKDYDVEIFGIDCFDTIENSLKKFGSVKLVGKSFGVLTLRVDNYDFDFALPRREKKVGNSHQDFEIITNANLSFKEAAMRRDFTINAIGYDFFNKEFLDPFDGLSDLKARVIKHIDDNTFIEDSLRVYRAVGFASRFNFKLEEKTKDLCKQIVLEDELKYLPKERVFEEFKKLFLKSIKPSIGFELIYELGILKYFPELKALIGCIQDKEYHPEGDVWIHTMMCLDELARIIKEEKIDDEYKKLYLFYSVLCHDLGKPFCTQEINGKITSHKHEVLGIEPTISFLSKLTNEKKFIDIVCSLVKSHLAPFQLYLAESSLKAIKRLSLKVNIEDLCLVCLADCLGRDIPDKDKCYAATIWLLEKAKELEIHNEPIKALVQGRDLIALGFNPSQKFKEILDFAFDLQLDEHLGKENIIKEILKKY</sequence>
<keyword evidence="10 11" id="KW-0694">RNA-binding</keyword>
<evidence type="ECO:0000256" key="3">
    <source>
        <dbReference type="ARBA" id="ARBA00022694"/>
    </source>
</evidence>
<evidence type="ECO:0000256" key="5">
    <source>
        <dbReference type="ARBA" id="ARBA00022723"/>
    </source>
</evidence>
<dbReference type="GO" id="GO:0042245">
    <property type="term" value="P:RNA repair"/>
    <property type="evidence" value="ECO:0007669"/>
    <property type="project" value="UniProtKB-KW"/>
</dbReference>
<comment type="cofactor">
    <cofactor evidence="1">
        <name>Mg(2+)</name>
        <dbReference type="ChEBI" id="CHEBI:18420"/>
    </cofactor>
</comment>
<evidence type="ECO:0000256" key="7">
    <source>
        <dbReference type="ARBA" id="ARBA00022800"/>
    </source>
</evidence>
<dbReference type="GO" id="GO:0004810">
    <property type="term" value="F:CCA tRNA nucleotidyltransferase activity"/>
    <property type="evidence" value="ECO:0007669"/>
    <property type="project" value="UniProtKB-EC"/>
</dbReference>
<dbReference type="InterPro" id="IPR002646">
    <property type="entry name" value="PolA_pol_head_dom"/>
</dbReference>
<dbReference type="InterPro" id="IPR043519">
    <property type="entry name" value="NT_sf"/>
</dbReference>
<keyword evidence="4 14" id="KW-0548">Nucleotidyltransferase</keyword>
<keyword evidence="15" id="KW-1185">Reference proteome</keyword>
<feature type="domain" description="Poly A polymerase head" evidence="12">
    <location>
        <begin position="42"/>
        <end position="167"/>
    </location>
</feature>
<keyword evidence="2 11" id="KW-0808">Transferase</keyword>
<dbReference type="SUPFAM" id="SSF81301">
    <property type="entry name" value="Nucleotidyltransferase"/>
    <property type="match status" value="1"/>
</dbReference>
<evidence type="ECO:0000256" key="2">
    <source>
        <dbReference type="ARBA" id="ARBA00022679"/>
    </source>
</evidence>
<feature type="domain" description="tRNA nucleotidyltransferase/poly(A) polymerase RNA and SrmB- binding" evidence="13">
    <location>
        <begin position="193"/>
        <end position="256"/>
    </location>
</feature>
<evidence type="ECO:0000256" key="6">
    <source>
        <dbReference type="ARBA" id="ARBA00022741"/>
    </source>
</evidence>
<dbReference type="Pfam" id="PF01743">
    <property type="entry name" value="PolyA_pol"/>
    <property type="match status" value="1"/>
</dbReference>
<protein>
    <submittedName>
        <fullName evidence="14">Multifunctional tRNA nucleotidyl transferase / 2'3'-cyclic phosphodiesterase / 2'nucleotidase / phosphatase</fullName>
        <ecNumber evidence="14">2.7.7.72</ecNumber>
    </submittedName>
</protein>
<dbReference type="SUPFAM" id="SSF81891">
    <property type="entry name" value="Poly A polymerase C-terminal region-like"/>
    <property type="match status" value="1"/>
</dbReference>
<dbReference type="Proteomes" id="UP000503483">
    <property type="component" value="Chromosome"/>
</dbReference>
<keyword evidence="6" id="KW-0547">Nucleotide-binding</keyword>
<evidence type="ECO:0000259" key="13">
    <source>
        <dbReference type="Pfam" id="PF12627"/>
    </source>
</evidence>
<evidence type="ECO:0000256" key="11">
    <source>
        <dbReference type="RuleBase" id="RU003953"/>
    </source>
</evidence>
<evidence type="ECO:0000256" key="10">
    <source>
        <dbReference type="ARBA" id="ARBA00022884"/>
    </source>
</evidence>
<dbReference type="KEGG" id="paco:AACT_0627"/>
<proteinExistence type="inferred from homology"/>
<evidence type="ECO:0000256" key="9">
    <source>
        <dbReference type="ARBA" id="ARBA00022842"/>
    </source>
</evidence>
<dbReference type="Pfam" id="PF12627">
    <property type="entry name" value="PolyA_pol_RNAbd"/>
    <property type="match status" value="1"/>
</dbReference>
<dbReference type="Gene3D" id="1.10.3090.10">
    <property type="entry name" value="cca-adding enzyme, domain 2"/>
    <property type="match status" value="1"/>
</dbReference>
<dbReference type="GO" id="GO:0005524">
    <property type="term" value="F:ATP binding"/>
    <property type="evidence" value="ECO:0007669"/>
    <property type="project" value="UniProtKB-KW"/>
</dbReference>
<evidence type="ECO:0000259" key="12">
    <source>
        <dbReference type="Pfam" id="PF01743"/>
    </source>
</evidence>
<dbReference type="PANTHER" id="PTHR47545:SF1">
    <property type="entry name" value="MULTIFUNCTIONAL CCA PROTEIN"/>
    <property type="match status" value="1"/>
</dbReference>
<gene>
    <name evidence="14" type="primary">cca</name>
    <name evidence="14" type="ORF">AACT_0627</name>
</gene>
<keyword evidence="9" id="KW-0460">Magnesium</keyword>